<evidence type="ECO:0008006" key="3">
    <source>
        <dbReference type="Google" id="ProtNLM"/>
    </source>
</evidence>
<accession>A0ABP3GU10</accession>
<dbReference type="Proteomes" id="UP001501166">
    <property type="component" value="Unassembled WGS sequence"/>
</dbReference>
<protein>
    <recommendedName>
        <fullName evidence="3">Transposase</fullName>
    </recommendedName>
</protein>
<dbReference type="EMBL" id="BAAACW010000013">
    <property type="protein sequence ID" value="GAA0351851.1"/>
    <property type="molecule type" value="Genomic_DNA"/>
</dbReference>
<reference evidence="2" key="1">
    <citation type="journal article" date="2019" name="Int. J. Syst. Evol. Microbiol.">
        <title>The Global Catalogue of Microorganisms (GCM) 10K type strain sequencing project: providing services to taxonomists for standard genome sequencing and annotation.</title>
        <authorList>
            <consortium name="The Broad Institute Genomics Platform"/>
            <consortium name="The Broad Institute Genome Sequencing Center for Infectious Disease"/>
            <person name="Wu L."/>
            <person name="Ma J."/>
        </authorList>
    </citation>
    <scope>NUCLEOTIDE SEQUENCE [LARGE SCALE GENOMIC DNA]</scope>
    <source>
        <strain evidence="2">JCM 12662</strain>
    </source>
</reference>
<evidence type="ECO:0000313" key="1">
    <source>
        <dbReference type="EMBL" id="GAA0351851.1"/>
    </source>
</evidence>
<proteinExistence type="predicted"/>
<gene>
    <name evidence="1" type="ORF">GCM10008932_01090</name>
</gene>
<comment type="caution">
    <text evidence="1">The sequence shown here is derived from an EMBL/GenBank/DDBJ whole genome shotgun (WGS) entry which is preliminary data.</text>
</comment>
<sequence length="66" mass="7666">MGKNRQDIVPVTLRDNQNDRRTVTKQSPQKLVARVKTSHSELFIYEEINDGTLKTLLTEMASYETR</sequence>
<organism evidence="1 2">
    <name type="scientific">Alkalibacterium iburiense</name>
    <dbReference type="NCBI Taxonomy" id="290589"/>
    <lineage>
        <taxon>Bacteria</taxon>
        <taxon>Bacillati</taxon>
        <taxon>Bacillota</taxon>
        <taxon>Bacilli</taxon>
        <taxon>Lactobacillales</taxon>
        <taxon>Carnobacteriaceae</taxon>
        <taxon>Alkalibacterium</taxon>
    </lineage>
</organism>
<dbReference type="RefSeq" id="WP_343752907.1">
    <property type="nucleotide sequence ID" value="NZ_BAAACW010000013.1"/>
</dbReference>
<name>A0ABP3GU10_9LACT</name>
<keyword evidence="2" id="KW-1185">Reference proteome</keyword>
<evidence type="ECO:0000313" key="2">
    <source>
        <dbReference type="Proteomes" id="UP001501166"/>
    </source>
</evidence>